<keyword evidence="3" id="KW-1185">Reference proteome</keyword>
<organism evidence="2 3">
    <name type="scientific">Aspergillus felis</name>
    <dbReference type="NCBI Taxonomy" id="1287682"/>
    <lineage>
        <taxon>Eukaryota</taxon>
        <taxon>Fungi</taxon>
        <taxon>Dikarya</taxon>
        <taxon>Ascomycota</taxon>
        <taxon>Pezizomycotina</taxon>
        <taxon>Eurotiomycetes</taxon>
        <taxon>Eurotiomycetidae</taxon>
        <taxon>Eurotiales</taxon>
        <taxon>Aspergillaceae</taxon>
        <taxon>Aspergillus</taxon>
        <taxon>Aspergillus subgen. Fumigati</taxon>
    </lineage>
</organism>
<sequence>MAQMLVALQAVHLTRAGAVSHPADALDEMRERFLLYGVHAPFSWITRLRTYGKKIQNSTTSLGYIYWSDDEQTLSYKDLRLSMRGLCQFIASQVQLAQADLARLFLLHEEEIREEIVPQLALHKLQDDPTKNQRGWNFLQDQRTRAALPTTGEHNTLHGRHRNIFIEHGLVSTVTTYHKGYSINNTTKIIHRYLPKAVSELVVYYLWLILPFCQALQKLVYGQKGPASAFLWPAGEGSWDSSQLRKVLQHEAWTHLQTKMNILSYRHAAIAISRVHLKCGGFKRDYGADNAAFNEQASHGSWIAGTSRMAWVPGV</sequence>
<evidence type="ECO:0000313" key="2">
    <source>
        <dbReference type="EMBL" id="KAF7184868.1"/>
    </source>
</evidence>
<dbReference type="EMBL" id="JACBAG010001413">
    <property type="protein sequence ID" value="KAF7184868.1"/>
    <property type="molecule type" value="Genomic_DNA"/>
</dbReference>
<gene>
    <name evidence="2" type="ORF">CNMCM7691_007403</name>
</gene>
<proteinExistence type="predicted"/>
<dbReference type="AlphaFoldDB" id="A0A8H6R5B5"/>
<evidence type="ECO:0000256" key="1">
    <source>
        <dbReference type="SAM" id="SignalP"/>
    </source>
</evidence>
<dbReference type="Proteomes" id="UP000641853">
    <property type="component" value="Unassembled WGS sequence"/>
</dbReference>
<accession>A0A8H6R5B5</accession>
<feature type="chain" id="PRO_5034123794" evidence="1">
    <location>
        <begin position="17"/>
        <end position="315"/>
    </location>
</feature>
<name>A0A8H6R5B5_9EURO</name>
<evidence type="ECO:0000313" key="3">
    <source>
        <dbReference type="Proteomes" id="UP000641853"/>
    </source>
</evidence>
<comment type="caution">
    <text evidence="2">The sequence shown here is derived from an EMBL/GenBank/DDBJ whole genome shotgun (WGS) entry which is preliminary data.</text>
</comment>
<keyword evidence="1" id="KW-0732">Signal</keyword>
<feature type="signal peptide" evidence="1">
    <location>
        <begin position="1"/>
        <end position="16"/>
    </location>
</feature>
<protein>
    <submittedName>
        <fullName evidence="2">Uncharacterized protein</fullName>
    </submittedName>
</protein>
<reference evidence="2" key="1">
    <citation type="submission" date="2020-06" db="EMBL/GenBank/DDBJ databases">
        <title>Draft genome sequences of strains closely related to Aspergillus parafelis and Aspergillus hiratsukae.</title>
        <authorList>
            <person name="Dos Santos R.A.C."/>
            <person name="Rivero-Menendez O."/>
            <person name="Steenwyk J.L."/>
            <person name="Mead M.E."/>
            <person name="Goldman G.H."/>
            <person name="Alastruey-Izquierdo A."/>
            <person name="Rokas A."/>
        </authorList>
    </citation>
    <scope>NUCLEOTIDE SEQUENCE</scope>
    <source>
        <strain evidence="2">CNM-CM7691</strain>
    </source>
</reference>